<gene>
    <name evidence="5" type="ORF">H010_12729</name>
</gene>
<dbReference type="AlphaFoldDB" id="A0A9X4NT12"/>
<name>A0A9X4NT12_9BURK</name>
<keyword evidence="3" id="KW-0884">PQQ biosynthesis</keyword>
<evidence type="ECO:0000313" key="6">
    <source>
        <dbReference type="Proteomes" id="UP001152876"/>
    </source>
</evidence>
<dbReference type="EMBL" id="AOGK01000010">
    <property type="protein sequence ID" value="MDG5976124.1"/>
    <property type="molecule type" value="Genomic_DNA"/>
</dbReference>
<dbReference type="Pfam" id="PF05402">
    <property type="entry name" value="PqqD"/>
    <property type="match status" value="1"/>
</dbReference>
<dbReference type="InterPro" id="IPR008792">
    <property type="entry name" value="PQQD"/>
</dbReference>
<reference evidence="5" key="1">
    <citation type="submission" date="2013-01" db="EMBL/GenBank/DDBJ databases">
        <title>Genome draft of Hydrogenophaga taeniospiralis 2K1.</title>
        <authorList>
            <person name="Gomila M."/>
            <person name="Lalucat J."/>
        </authorList>
    </citation>
    <scope>NUCLEOTIDE SEQUENCE</scope>
    <source>
        <strain evidence="5">CCUG 15921</strain>
    </source>
</reference>
<dbReference type="NCBIfam" id="TIGR03859">
    <property type="entry name" value="PQQ_PqqD"/>
    <property type="match status" value="1"/>
</dbReference>
<evidence type="ECO:0000256" key="1">
    <source>
        <dbReference type="ARBA" id="ARBA00004886"/>
    </source>
</evidence>
<dbReference type="OrthoDB" id="7356791at2"/>
<dbReference type="Proteomes" id="UP001152876">
    <property type="component" value="Unassembled WGS sequence"/>
</dbReference>
<dbReference type="Gene3D" id="1.10.10.1150">
    <property type="entry name" value="Coenzyme PQQ synthesis protein D (PqqD)"/>
    <property type="match status" value="1"/>
</dbReference>
<evidence type="ECO:0000256" key="4">
    <source>
        <dbReference type="SAM" id="MobiDB-lite"/>
    </source>
</evidence>
<evidence type="ECO:0000256" key="3">
    <source>
        <dbReference type="ARBA" id="ARBA00022905"/>
    </source>
</evidence>
<accession>A0A9X4NT12</accession>
<comment type="subunit">
    <text evidence="2">Monomer. Interacts with PqqE.</text>
</comment>
<evidence type="ECO:0000313" key="5">
    <source>
        <dbReference type="EMBL" id="MDG5976124.1"/>
    </source>
</evidence>
<evidence type="ECO:0000256" key="2">
    <source>
        <dbReference type="ARBA" id="ARBA00011741"/>
    </source>
</evidence>
<dbReference type="GO" id="GO:0018189">
    <property type="term" value="P:pyrroloquinoline quinone biosynthetic process"/>
    <property type="evidence" value="ECO:0007669"/>
    <property type="project" value="UniProtKB-KW"/>
</dbReference>
<comment type="pathway">
    <text evidence="1">Cofactor biosynthesis; pyrroloquinoline quinone biosynthesis.</text>
</comment>
<keyword evidence="6" id="KW-1185">Reference proteome</keyword>
<dbReference type="GO" id="GO:0048038">
    <property type="term" value="F:quinone binding"/>
    <property type="evidence" value="ECO:0007669"/>
    <property type="project" value="InterPro"/>
</dbReference>
<protein>
    <submittedName>
        <fullName evidence="5">Pyrroloquinoline quinone biosynthesis protein D</fullName>
    </submittedName>
</protein>
<proteinExistence type="predicted"/>
<feature type="region of interest" description="Disordered" evidence="4">
    <location>
        <begin position="1"/>
        <end position="24"/>
    </location>
</feature>
<organism evidence="5 6">
    <name type="scientific">Hydrogenophaga taeniospiralis CCUG 15921</name>
    <dbReference type="NCBI Taxonomy" id="1281780"/>
    <lineage>
        <taxon>Bacteria</taxon>
        <taxon>Pseudomonadati</taxon>
        <taxon>Pseudomonadota</taxon>
        <taxon>Betaproteobacteria</taxon>
        <taxon>Burkholderiales</taxon>
        <taxon>Comamonadaceae</taxon>
        <taxon>Hydrogenophaga</taxon>
    </lineage>
</organism>
<comment type="caution">
    <text evidence="5">The sequence shown here is derived from an EMBL/GenBank/DDBJ whole genome shotgun (WGS) entry which is preliminary data.</text>
</comment>
<sequence>MNNAVRPDLHRDPHASLPPEGAFAALGRPGGDSGRYAIHPMYLFRWEPSQTAHVLLYPEGIVKLNETAGEILKRCDGARTVDQLIAELQALYPDEPARVEAGVLTFLEVFRAKGWIRRQA</sequence>
<dbReference type="InterPro" id="IPR022479">
    <property type="entry name" value="PqqD_bac"/>
</dbReference>
<dbReference type="InterPro" id="IPR041881">
    <property type="entry name" value="PqqD_sf"/>
</dbReference>